<organism evidence="1 2">
    <name type="scientific">Malus domestica</name>
    <name type="common">Apple</name>
    <name type="synonym">Pyrus malus</name>
    <dbReference type="NCBI Taxonomy" id="3750"/>
    <lineage>
        <taxon>Eukaryota</taxon>
        <taxon>Viridiplantae</taxon>
        <taxon>Streptophyta</taxon>
        <taxon>Embryophyta</taxon>
        <taxon>Tracheophyta</taxon>
        <taxon>Spermatophyta</taxon>
        <taxon>Magnoliopsida</taxon>
        <taxon>eudicotyledons</taxon>
        <taxon>Gunneridae</taxon>
        <taxon>Pentapetalae</taxon>
        <taxon>rosids</taxon>
        <taxon>fabids</taxon>
        <taxon>Rosales</taxon>
        <taxon>Rosaceae</taxon>
        <taxon>Amygdaloideae</taxon>
        <taxon>Maleae</taxon>
        <taxon>Malus</taxon>
    </lineage>
</organism>
<name>A0A498J7M8_MALDO</name>
<proteinExistence type="predicted"/>
<protein>
    <submittedName>
        <fullName evidence="1">Uncharacterized protein</fullName>
    </submittedName>
</protein>
<accession>A0A498J7M8</accession>
<dbReference type="EMBL" id="RDQH01000334">
    <property type="protein sequence ID" value="RXH91176.1"/>
    <property type="molecule type" value="Genomic_DNA"/>
</dbReference>
<gene>
    <name evidence="1" type="ORF">DVH24_020199</name>
</gene>
<evidence type="ECO:0000313" key="2">
    <source>
        <dbReference type="Proteomes" id="UP000290289"/>
    </source>
</evidence>
<keyword evidence="2" id="KW-1185">Reference proteome</keyword>
<dbReference type="Proteomes" id="UP000290289">
    <property type="component" value="Chromosome 8"/>
</dbReference>
<dbReference type="AlphaFoldDB" id="A0A498J7M8"/>
<evidence type="ECO:0000313" key="1">
    <source>
        <dbReference type="EMBL" id="RXH91176.1"/>
    </source>
</evidence>
<sequence>MFTGKGELRVWSAAPGCSTSRGVDYVRCTVTSITETNATVRAALIERSSYEENYGGGERRVPEPARTISSSAFPSMDSLASPSISSLTLFTIS</sequence>
<reference evidence="1 2" key="1">
    <citation type="submission" date="2018-10" db="EMBL/GenBank/DDBJ databases">
        <title>A high-quality apple genome assembly.</title>
        <authorList>
            <person name="Hu J."/>
        </authorList>
    </citation>
    <scope>NUCLEOTIDE SEQUENCE [LARGE SCALE GENOMIC DNA]</scope>
    <source>
        <strain evidence="2">cv. HFTH1</strain>
        <tissue evidence="1">Young leaf</tissue>
    </source>
</reference>
<comment type="caution">
    <text evidence="1">The sequence shown here is derived from an EMBL/GenBank/DDBJ whole genome shotgun (WGS) entry which is preliminary data.</text>
</comment>